<accession>A0A0A8YBI3</accession>
<evidence type="ECO:0000313" key="1">
    <source>
        <dbReference type="EMBL" id="JAD22713.1"/>
    </source>
</evidence>
<proteinExistence type="predicted"/>
<reference evidence="1" key="2">
    <citation type="journal article" date="2015" name="Data Brief">
        <title>Shoot transcriptome of the giant reed, Arundo donax.</title>
        <authorList>
            <person name="Barrero R.A."/>
            <person name="Guerrero F.D."/>
            <person name="Moolhuijzen P."/>
            <person name="Goolsby J.A."/>
            <person name="Tidwell J."/>
            <person name="Bellgard S.E."/>
            <person name="Bellgard M.I."/>
        </authorList>
    </citation>
    <scope>NUCLEOTIDE SEQUENCE</scope>
    <source>
        <tissue evidence="1">Shoot tissue taken approximately 20 cm above the soil surface</tissue>
    </source>
</reference>
<name>A0A0A8YBI3_ARUDO</name>
<reference evidence="1" key="1">
    <citation type="submission" date="2014-09" db="EMBL/GenBank/DDBJ databases">
        <authorList>
            <person name="Magalhaes I.L.F."/>
            <person name="Oliveira U."/>
            <person name="Santos F.R."/>
            <person name="Vidigal T.H.D.A."/>
            <person name="Brescovit A.D."/>
            <person name="Santos A.J."/>
        </authorList>
    </citation>
    <scope>NUCLEOTIDE SEQUENCE</scope>
    <source>
        <tissue evidence="1">Shoot tissue taken approximately 20 cm above the soil surface</tissue>
    </source>
</reference>
<sequence length="45" mass="4664">MEATAAAAVARPPECASTGGLLTGNGSSPHFYRFFVLLLKLPCTP</sequence>
<dbReference type="AlphaFoldDB" id="A0A0A8YBI3"/>
<organism evidence="1">
    <name type="scientific">Arundo donax</name>
    <name type="common">Giant reed</name>
    <name type="synonym">Donax arundinaceus</name>
    <dbReference type="NCBI Taxonomy" id="35708"/>
    <lineage>
        <taxon>Eukaryota</taxon>
        <taxon>Viridiplantae</taxon>
        <taxon>Streptophyta</taxon>
        <taxon>Embryophyta</taxon>
        <taxon>Tracheophyta</taxon>
        <taxon>Spermatophyta</taxon>
        <taxon>Magnoliopsida</taxon>
        <taxon>Liliopsida</taxon>
        <taxon>Poales</taxon>
        <taxon>Poaceae</taxon>
        <taxon>PACMAD clade</taxon>
        <taxon>Arundinoideae</taxon>
        <taxon>Arundineae</taxon>
        <taxon>Arundo</taxon>
    </lineage>
</organism>
<protein>
    <submittedName>
        <fullName evidence="1">Uncharacterized protein</fullName>
    </submittedName>
</protein>
<dbReference type="EMBL" id="GBRH01275182">
    <property type="protein sequence ID" value="JAD22713.1"/>
    <property type="molecule type" value="Transcribed_RNA"/>
</dbReference>